<dbReference type="SUPFAM" id="SSF49785">
    <property type="entry name" value="Galactose-binding domain-like"/>
    <property type="match status" value="1"/>
</dbReference>
<comment type="caution">
    <text evidence="8">The sequence shown here is derived from an EMBL/GenBank/DDBJ whole genome shotgun (WGS) entry which is preliminary data.</text>
</comment>
<keyword evidence="9" id="KW-1185">Reference proteome</keyword>
<dbReference type="PANTHER" id="PTHR46323:SF2">
    <property type="entry name" value="BETA-GALACTOSIDASE"/>
    <property type="match status" value="1"/>
</dbReference>
<dbReference type="GO" id="GO:0009341">
    <property type="term" value="C:beta-galactosidase complex"/>
    <property type="evidence" value="ECO:0007669"/>
    <property type="project" value="TreeGrafter"/>
</dbReference>
<comment type="similarity">
    <text evidence="2">Belongs to the glycosyl hydrolase 2 family.</text>
</comment>
<comment type="catalytic activity">
    <reaction evidence="1">
        <text>Hydrolysis of terminal non-reducing beta-D-galactose residues in beta-D-galactosides.</text>
        <dbReference type="EC" id="3.2.1.23"/>
    </reaction>
</comment>
<evidence type="ECO:0000313" key="9">
    <source>
        <dbReference type="Proteomes" id="UP000526125"/>
    </source>
</evidence>
<dbReference type="AlphaFoldDB" id="A0A7Y6EWW9"/>
<organism evidence="8 9">
    <name type="scientific">Paenibacillus xylanilyticus</name>
    <dbReference type="NCBI Taxonomy" id="248903"/>
    <lineage>
        <taxon>Bacteria</taxon>
        <taxon>Bacillati</taxon>
        <taxon>Bacillota</taxon>
        <taxon>Bacilli</taxon>
        <taxon>Bacillales</taxon>
        <taxon>Paenibacillaceae</taxon>
        <taxon>Paenibacillus</taxon>
    </lineage>
</organism>
<dbReference type="SUPFAM" id="SSF49303">
    <property type="entry name" value="beta-Galactosidase/glucuronidase domain"/>
    <property type="match status" value="1"/>
</dbReference>
<evidence type="ECO:0000259" key="6">
    <source>
        <dbReference type="Pfam" id="PF00703"/>
    </source>
</evidence>
<evidence type="ECO:0000256" key="3">
    <source>
        <dbReference type="ARBA" id="ARBA00012756"/>
    </source>
</evidence>
<dbReference type="Gene3D" id="2.60.40.10">
    <property type="entry name" value="Immunoglobulins"/>
    <property type="match status" value="1"/>
</dbReference>
<dbReference type="InterPro" id="IPR008979">
    <property type="entry name" value="Galactose-bd-like_sf"/>
</dbReference>
<gene>
    <name evidence="8" type="ORF">HP552_16800</name>
</gene>
<evidence type="ECO:0000256" key="1">
    <source>
        <dbReference type="ARBA" id="ARBA00001412"/>
    </source>
</evidence>
<evidence type="ECO:0000313" key="8">
    <source>
        <dbReference type="EMBL" id="NUU76885.1"/>
    </source>
</evidence>
<dbReference type="PANTHER" id="PTHR46323">
    <property type="entry name" value="BETA-GALACTOSIDASE"/>
    <property type="match status" value="1"/>
</dbReference>
<reference evidence="8 9" key="1">
    <citation type="submission" date="2020-05" db="EMBL/GenBank/DDBJ databases">
        <title>Genome Sequencing of Type Strains.</title>
        <authorList>
            <person name="Lemaire J.F."/>
            <person name="Inderbitzin P."/>
            <person name="Gregorio O.A."/>
            <person name="Collins S.B."/>
            <person name="Wespe N."/>
            <person name="Knight-Connoni V."/>
        </authorList>
    </citation>
    <scope>NUCLEOTIDE SEQUENCE [LARGE SCALE GENOMIC DNA]</scope>
    <source>
        <strain evidence="8 9">LMG 21957</strain>
    </source>
</reference>
<dbReference type="GO" id="GO:0005990">
    <property type="term" value="P:lactose catabolic process"/>
    <property type="evidence" value="ECO:0007669"/>
    <property type="project" value="TreeGrafter"/>
</dbReference>
<evidence type="ECO:0000256" key="5">
    <source>
        <dbReference type="ARBA" id="ARBA00023295"/>
    </source>
</evidence>
<name>A0A7Y6EWW9_9BACL</name>
<dbReference type="Gene3D" id="3.20.20.80">
    <property type="entry name" value="Glycosidases"/>
    <property type="match status" value="1"/>
</dbReference>
<dbReference type="GO" id="GO:0004565">
    <property type="term" value="F:beta-galactosidase activity"/>
    <property type="evidence" value="ECO:0007669"/>
    <property type="project" value="UniProtKB-EC"/>
</dbReference>
<accession>A0A7Y6EWW9</accession>
<dbReference type="RefSeq" id="WP_175396568.1">
    <property type="nucleotide sequence ID" value="NZ_JABMCB010000187.1"/>
</dbReference>
<dbReference type="InterPro" id="IPR017853">
    <property type="entry name" value="GH"/>
</dbReference>
<dbReference type="InterPro" id="IPR036156">
    <property type="entry name" value="Beta-gal/glucu_dom_sf"/>
</dbReference>
<dbReference type="InterPro" id="IPR050347">
    <property type="entry name" value="Bact_Beta-galactosidase"/>
</dbReference>
<dbReference type="Pfam" id="PF00703">
    <property type="entry name" value="Glyco_hydro_2"/>
    <property type="match status" value="1"/>
</dbReference>
<dbReference type="InterPro" id="IPR006103">
    <property type="entry name" value="Glyco_hydro_2_cat"/>
</dbReference>
<keyword evidence="5" id="KW-0326">Glycosidase</keyword>
<dbReference type="Gene3D" id="2.60.120.260">
    <property type="entry name" value="Galactose-binding domain-like"/>
    <property type="match status" value="1"/>
</dbReference>
<sequence length="944" mass="106886">MLPIINLQGIWRMQLDEDKLGVTVPYDDTITMPNTTSHAGKGKKNEVAEVGALTDEHAFEGWLWLEREFEVPKELEGKHCCLHLERTRVTTVWIDGHPLGTRNSLNTPHEYVLMEGLAAGTHTIRIKVDNTSYPTKGGHMTSKDTQTNWNGITGKMKLKFSNEARMDDVQIYPDAMNKSITLSVNLSGETQGTAIAVSAQSFAIYEQTSELAADKHQVAERIYPCDKNENSITYEFGDEALLWSDDAPHLYKIAITLRGENGRIIDDRDIVIGLRDFKASGDKFTINDRPTFLRGKHDGLIFPLTGYAPTDVNEWVRILGISKSYGINHYRFHTCCPPEAAFVAADLLGIYMEPELPFWGTITDETDPNHNQAEQDYLIEEGLAILRTFGNHPSFVMMSLGNELWGSKERLNAILKKYKAYDSRHLYTQGSNNFQFTPVILEEEDFFSGVRFSRDRLIRGSYAMCDAPLGHVQTDLPGTMKDYDDHILPLEHSNLQNSAAEEQEIQIQYGTVSKTVKAAGTDKELIPHLPVVSHEIGQYAMYPNFAEIEKYTGSIKAHNFEIFRERLQEKGMGHLADSFFHASGQLAVACYKEELEAAFRSERLAGFQLLDLQDFSGQGTALVGILDAFMDSKGLISAEEWRTFCSDTVLLARFEKYNYAAGEAFSASVELRYYRQVPLKGKSLKWHLTQGSRVISEGEHLITEDHMKPYQMLCSITATLPDVVDMTQMTLKLSISETDIYKTYDLWIYPNQKDSQFADAPVYRELTDKALEKLEKGESILLLPALNKIANSIEGLYSTDFWCYPMFRSISESMNKPVPVGTLGLLIENEHAALQHFPSEKHSTYPWWNIVTHSRSIILDNFPGDVQPIVQTIDNFERNHKLGLLFEFKVGKGKVLVGALDYDQLLAQIEGRQFIYSLLQYLDSDDFNPTCELDANELTRLLFN</sequence>
<feature type="domain" description="Glycoside hydrolase family 2 immunoglobulin-like beta-sandwich" evidence="6">
    <location>
        <begin position="165"/>
        <end position="275"/>
    </location>
</feature>
<evidence type="ECO:0000256" key="4">
    <source>
        <dbReference type="ARBA" id="ARBA00022801"/>
    </source>
</evidence>
<protein>
    <recommendedName>
        <fullName evidence="3">beta-galactosidase</fullName>
        <ecNumber evidence="3">3.2.1.23</ecNumber>
    </recommendedName>
</protein>
<keyword evidence="4" id="KW-0378">Hydrolase</keyword>
<dbReference type="SUPFAM" id="SSF51445">
    <property type="entry name" value="(Trans)glycosidases"/>
    <property type="match status" value="1"/>
</dbReference>
<dbReference type="Pfam" id="PF02836">
    <property type="entry name" value="Glyco_hydro_2_C"/>
    <property type="match status" value="1"/>
</dbReference>
<dbReference type="InterPro" id="IPR006102">
    <property type="entry name" value="Ig-like_GH2"/>
</dbReference>
<evidence type="ECO:0000259" key="7">
    <source>
        <dbReference type="Pfam" id="PF02836"/>
    </source>
</evidence>
<proteinExistence type="inferred from homology"/>
<dbReference type="InterPro" id="IPR013783">
    <property type="entry name" value="Ig-like_fold"/>
</dbReference>
<dbReference type="EC" id="3.2.1.23" evidence="3"/>
<dbReference type="Proteomes" id="UP000526125">
    <property type="component" value="Unassembled WGS sequence"/>
</dbReference>
<dbReference type="EMBL" id="JABMCB010000187">
    <property type="protein sequence ID" value="NUU76885.1"/>
    <property type="molecule type" value="Genomic_DNA"/>
</dbReference>
<feature type="domain" description="Glycoside hydrolase family 2 catalytic" evidence="7">
    <location>
        <begin position="281"/>
        <end position="428"/>
    </location>
</feature>
<evidence type="ECO:0000256" key="2">
    <source>
        <dbReference type="ARBA" id="ARBA00007401"/>
    </source>
</evidence>